<dbReference type="EMBL" id="CP007035">
    <property type="protein sequence ID" value="AHF17036.1"/>
    <property type="molecule type" value="Genomic_DNA"/>
</dbReference>
<dbReference type="AlphaFoldDB" id="W0F6N7"/>
<keyword evidence="2" id="KW-1185">Reference proteome</keyword>
<proteinExistence type="predicted"/>
<evidence type="ECO:0000313" key="2">
    <source>
        <dbReference type="Proteomes" id="UP000003586"/>
    </source>
</evidence>
<protein>
    <submittedName>
        <fullName evidence="1">Uncharacterized protein</fullName>
    </submittedName>
</protein>
<organism evidence="1 2">
    <name type="scientific">Niabella soli DSM 19437</name>
    <dbReference type="NCBI Taxonomy" id="929713"/>
    <lineage>
        <taxon>Bacteria</taxon>
        <taxon>Pseudomonadati</taxon>
        <taxon>Bacteroidota</taxon>
        <taxon>Chitinophagia</taxon>
        <taxon>Chitinophagales</taxon>
        <taxon>Chitinophagaceae</taxon>
        <taxon>Niabella</taxon>
    </lineage>
</organism>
<sequence length="36" mass="4116">MENKIVPFSRQQPAHGIWIPAINTGLIKMVQIKKDI</sequence>
<accession>W0F6N7</accession>
<dbReference type="KEGG" id="nso:NIASO_00610"/>
<name>W0F6N7_9BACT</name>
<dbReference type="HOGENOM" id="CLU_3357289_0_0_10"/>
<reference evidence="1 2" key="1">
    <citation type="submission" date="2013-12" db="EMBL/GenBank/DDBJ databases">
        <authorList>
            <consortium name="DOE Joint Genome Institute"/>
            <person name="Eisen J."/>
            <person name="Huntemann M."/>
            <person name="Han J."/>
            <person name="Chen A."/>
            <person name="Kyrpides N."/>
            <person name="Mavromatis K."/>
            <person name="Markowitz V."/>
            <person name="Palaniappan K."/>
            <person name="Ivanova N."/>
            <person name="Schaumberg A."/>
            <person name="Pati A."/>
            <person name="Liolios K."/>
            <person name="Nordberg H.P."/>
            <person name="Cantor M.N."/>
            <person name="Hua S.X."/>
            <person name="Woyke T."/>
        </authorList>
    </citation>
    <scope>NUCLEOTIDE SEQUENCE [LARGE SCALE GENOMIC DNA]</scope>
    <source>
        <strain evidence="2">DSM 19437</strain>
    </source>
</reference>
<gene>
    <name evidence="1" type="ORF">NIASO_00610</name>
</gene>
<dbReference type="Proteomes" id="UP000003586">
    <property type="component" value="Chromosome"/>
</dbReference>
<evidence type="ECO:0000313" key="1">
    <source>
        <dbReference type="EMBL" id="AHF17036.1"/>
    </source>
</evidence>